<dbReference type="InterPro" id="IPR018392">
    <property type="entry name" value="LysM"/>
</dbReference>
<feature type="domain" description="LysM" evidence="5">
    <location>
        <begin position="134"/>
        <end position="180"/>
    </location>
</feature>
<dbReference type="Gene3D" id="3.10.350.10">
    <property type="entry name" value="LysM domain"/>
    <property type="match status" value="6"/>
</dbReference>
<sequence length="508" mass="53345">MVSRSLLFSSLFLNFATSWAYESSNLKRDETPGLPFDPNTSKYCTWWYDNDGSVSCSGMPGAWGMSLADFLRWNPSLTASCGNFVTGKSYCVEAFGEPPPVVTTTSSTTPTPTGGNGIATPTPIQQNMVKNCDAFHLTVEGDQCGTIAAKYGISLSQFYSWNPDVGTSCGGLWLETYVCVSIIGVNPPSSTAAPTPTNGISTPSPIQTGMVGNCDLFYKVASGDECGNIATKYGITLTQFYTWNPAVGSTCNKLQADVYVCVSIIGQTQPTQTPTPTNGITTPLPIQTGMNANCDVFYKVVSGDQCGTIASKNGISLSQFYGWNPAVGTSCTALQADVYVCVSIIGHTPPTPTPTNGITTPSPIQTGMVGNCDAFHKVISGDQCGLIATKYGISLSQFYAWNAAVGTTCAGLQADTWVCVSIIGVGPTPVTTLRTTTSSGNGVATPTPIQSGMVTNCKTFKKVVSGDECGTIASKAGISLANFYKWNPGVGSSCGSLWLDYYVCIAIL</sequence>
<keyword evidence="1" id="KW-0147">Chitin-binding</keyword>
<gene>
    <name evidence="6" type="ORF">P154DRAFT_459773</name>
</gene>
<dbReference type="PROSITE" id="PS51782">
    <property type="entry name" value="LYSM"/>
    <property type="match status" value="6"/>
</dbReference>
<feature type="domain" description="LysM" evidence="5">
    <location>
        <begin position="459"/>
        <end position="505"/>
    </location>
</feature>
<feature type="domain" description="LysM" evidence="5">
    <location>
        <begin position="216"/>
        <end position="262"/>
    </location>
</feature>
<feature type="domain" description="LysM" evidence="5">
    <location>
        <begin position="296"/>
        <end position="342"/>
    </location>
</feature>
<evidence type="ECO:0000256" key="3">
    <source>
        <dbReference type="ARBA" id="ARBA00023026"/>
    </source>
</evidence>
<dbReference type="SUPFAM" id="SSF54106">
    <property type="entry name" value="LysM domain"/>
    <property type="match status" value="5"/>
</dbReference>
<evidence type="ECO:0000256" key="4">
    <source>
        <dbReference type="SAM" id="SignalP"/>
    </source>
</evidence>
<feature type="domain" description="LysM" evidence="5">
    <location>
        <begin position="45"/>
        <end position="92"/>
    </location>
</feature>
<evidence type="ECO:0000259" key="5">
    <source>
        <dbReference type="PROSITE" id="PS51782"/>
    </source>
</evidence>
<dbReference type="EMBL" id="ML977569">
    <property type="protein sequence ID" value="KAF2004067.1"/>
    <property type="molecule type" value="Genomic_DNA"/>
</dbReference>
<keyword evidence="2 4" id="KW-0732">Signal</keyword>
<evidence type="ECO:0000313" key="7">
    <source>
        <dbReference type="Proteomes" id="UP000799779"/>
    </source>
</evidence>
<dbReference type="CDD" id="cd00118">
    <property type="entry name" value="LysM"/>
    <property type="match status" value="5"/>
</dbReference>
<dbReference type="InterPro" id="IPR052210">
    <property type="entry name" value="LysM1-like"/>
</dbReference>
<keyword evidence="3" id="KW-0843">Virulence</keyword>
<proteinExistence type="predicted"/>
<dbReference type="SMART" id="SM00257">
    <property type="entry name" value="LysM"/>
    <property type="match status" value="5"/>
</dbReference>
<feature type="signal peptide" evidence="4">
    <location>
        <begin position="1"/>
        <end position="20"/>
    </location>
</feature>
<dbReference type="GO" id="GO:0008061">
    <property type="term" value="F:chitin binding"/>
    <property type="evidence" value="ECO:0007669"/>
    <property type="project" value="UniProtKB-KW"/>
</dbReference>
<dbReference type="PANTHER" id="PTHR34997:SF2">
    <property type="entry name" value="LYSM DOMAIN-CONTAINING PROTEIN-RELATED"/>
    <property type="match status" value="1"/>
</dbReference>
<dbReference type="AlphaFoldDB" id="A0A6A5WRA7"/>
<accession>A0A6A5WRA7</accession>
<protein>
    <submittedName>
        <fullName evidence="6">Carbohydrate-binding module family 50 protein</fullName>
    </submittedName>
</protein>
<reference evidence="6" key="1">
    <citation type="journal article" date="2020" name="Stud. Mycol.">
        <title>101 Dothideomycetes genomes: a test case for predicting lifestyles and emergence of pathogens.</title>
        <authorList>
            <person name="Haridas S."/>
            <person name="Albert R."/>
            <person name="Binder M."/>
            <person name="Bloem J."/>
            <person name="Labutti K."/>
            <person name="Salamov A."/>
            <person name="Andreopoulos B."/>
            <person name="Baker S."/>
            <person name="Barry K."/>
            <person name="Bills G."/>
            <person name="Bluhm B."/>
            <person name="Cannon C."/>
            <person name="Castanera R."/>
            <person name="Culley D."/>
            <person name="Daum C."/>
            <person name="Ezra D."/>
            <person name="Gonzalez J."/>
            <person name="Henrissat B."/>
            <person name="Kuo A."/>
            <person name="Liang C."/>
            <person name="Lipzen A."/>
            <person name="Lutzoni F."/>
            <person name="Magnuson J."/>
            <person name="Mondo S."/>
            <person name="Nolan M."/>
            <person name="Ohm R."/>
            <person name="Pangilinan J."/>
            <person name="Park H.-J."/>
            <person name="Ramirez L."/>
            <person name="Alfaro M."/>
            <person name="Sun H."/>
            <person name="Tritt A."/>
            <person name="Yoshinaga Y."/>
            <person name="Zwiers L.-H."/>
            <person name="Turgeon B."/>
            <person name="Goodwin S."/>
            <person name="Spatafora J."/>
            <person name="Crous P."/>
            <person name="Grigoriev I."/>
        </authorList>
    </citation>
    <scope>NUCLEOTIDE SEQUENCE</scope>
    <source>
        <strain evidence="6">CBS 123094</strain>
    </source>
</reference>
<dbReference type="PANTHER" id="PTHR34997">
    <property type="entry name" value="AM15"/>
    <property type="match status" value="1"/>
</dbReference>
<dbReference type="Proteomes" id="UP000799779">
    <property type="component" value="Unassembled WGS sequence"/>
</dbReference>
<keyword evidence="7" id="KW-1185">Reference proteome</keyword>
<dbReference type="InterPro" id="IPR036779">
    <property type="entry name" value="LysM_dom_sf"/>
</dbReference>
<dbReference type="Pfam" id="PF01476">
    <property type="entry name" value="LysM"/>
    <property type="match status" value="5"/>
</dbReference>
<name>A0A6A5WRA7_9PLEO</name>
<feature type="chain" id="PRO_5025361082" evidence="4">
    <location>
        <begin position="21"/>
        <end position="508"/>
    </location>
</feature>
<feature type="domain" description="LysM" evidence="5">
    <location>
        <begin position="374"/>
        <end position="420"/>
    </location>
</feature>
<evidence type="ECO:0000256" key="1">
    <source>
        <dbReference type="ARBA" id="ARBA00022669"/>
    </source>
</evidence>
<dbReference type="OrthoDB" id="2281372at2759"/>
<organism evidence="6 7">
    <name type="scientific">Amniculicola lignicola CBS 123094</name>
    <dbReference type="NCBI Taxonomy" id="1392246"/>
    <lineage>
        <taxon>Eukaryota</taxon>
        <taxon>Fungi</taxon>
        <taxon>Dikarya</taxon>
        <taxon>Ascomycota</taxon>
        <taxon>Pezizomycotina</taxon>
        <taxon>Dothideomycetes</taxon>
        <taxon>Pleosporomycetidae</taxon>
        <taxon>Pleosporales</taxon>
        <taxon>Amniculicolaceae</taxon>
        <taxon>Amniculicola</taxon>
    </lineage>
</organism>
<evidence type="ECO:0000313" key="6">
    <source>
        <dbReference type="EMBL" id="KAF2004067.1"/>
    </source>
</evidence>
<evidence type="ECO:0000256" key="2">
    <source>
        <dbReference type="ARBA" id="ARBA00022729"/>
    </source>
</evidence>